<keyword evidence="2" id="KW-1185">Reference proteome</keyword>
<evidence type="ECO:0000313" key="1">
    <source>
        <dbReference type="EMBL" id="MCS7483676.1"/>
    </source>
</evidence>
<proteinExistence type="predicted"/>
<comment type="caution">
    <text evidence="1">The sequence shown here is derived from an EMBL/GenBank/DDBJ whole genome shotgun (WGS) entry which is preliminary data.</text>
</comment>
<protein>
    <submittedName>
        <fullName evidence="1">Uncharacterized protein</fullName>
    </submittedName>
</protein>
<dbReference type="Proteomes" id="UP001141259">
    <property type="component" value="Unassembled WGS sequence"/>
</dbReference>
<organism evidence="1 2">
    <name type="scientific">Umezawaea endophytica</name>
    <dbReference type="NCBI Taxonomy" id="1654476"/>
    <lineage>
        <taxon>Bacteria</taxon>
        <taxon>Bacillati</taxon>
        <taxon>Actinomycetota</taxon>
        <taxon>Actinomycetes</taxon>
        <taxon>Pseudonocardiales</taxon>
        <taxon>Pseudonocardiaceae</taxon>
        <taxon>Umezawaea</taxon>
    </lineage>
</organism>
<evidence type="ECO:0000313" key="2">
    <source>
        <dbReference type="Proteomes" id="UP001141259"/>
    </source>
</evidence>
<dbReference type="RefSeq" id="WP_259629125.1">
    <property type="nucleotide sequence ID" value="NZ_JANYMP010000035.1"/>
</dbReference>
<dbReference type="AlphaFoldDB" id="A0A9X3AJ85"/>
<name>A0A9X3AJ85_9PSEU</name>
<sequence>MPFTLRNQGGGFTSGREVGVLVVEAVMQALHYPVAAVVRGVVMTVNHLRVQIEVQMQDARVIKRCELSVVTAKRFNDYLQHVQADQTWHPEVRKLLEENLLVDLVREMHRLRDQ</sequence>
<accession>A0A9X3AJ85</accession>
<gene>
    <name evidence="1" type="ORF">NZH93_43130</name>
</gene>
<reference evidence="1" key="1">
    <citation type="submission" date="2022-08" db="EMBL/GenBank/DDBJ databases">
        <authorList>
            <person name="Tistechok S."/>
            <person name="Samborskyy M."/>
            <person name="Roman I."/>
        </authorList>
    </citation>
    <scope>NUCLEOTIDE SEQUENCE</scope>
    <source>
        <strain evidence="1">DSM 103496</strain>
    </source>
</reference>
<dbReference type="EMBL" id="JANYMP010000035">
    <property type="protein sequence ID" value="MCS7483676.1"/>
    <property type="molecule type" value="Genomic_DNA"/>
</dbReference>